<organism evidence="4 5">
    <name type="scientific">Nesterenkonia lutea</name>
    <dbReference type="NCBI Taxonomy" id="272919"/>
    <lineage>
        <taxon>Bacteria</taxon>
        <taxon>Bacillati</taxon>
        <taxon>Actinomycetota</taxon>
        <taxon>Actinomycetes</taxon>
        <taxon>Micrococcales</taxon>
        <taxon>Micrococcaceae</taxon>
        <taxon>Nesterenkonia</taxon>
    </lineage>
</organism>
<evidence type="ECO:0000259" key="3">
    <source>
        <dbReference type="PROSITE" id="PS01031"/>
    </source>
</evidence>
<dbReference type="PROSITE" id="PS01031">
    <property type="entry name" value="SHSP"/>
    <property type="match status" value="1"/>
</dbReference>
<accession>A0ABR9JGS0</accession>
<dbReference type="Pfam" id="PF00011">
    <property type="entry name" value="HSP20"/>
    <property type="match status" value="1"/>
</dbReference>
<keyword evidence="5" id="KW-1185">Reference proteome</keyword>
<feature type="domain" description="SHSP" evidence="3">
    <location>
        <begin position="19"/>
        <end position="132"/>
    </location>
</feature>
<comment type="similarity">
    <text evidence="1 2">Belongs to the small heat shock protein (HSP20) family.</text>
</comment>
<sequence length="136" mass="15164">MPRTLLRCIPFSGLDNMCRDLRGKSPTIDVYTAGDEDLVIEAHLHNYSHSDVAITVDRGNLLIHAERQDQDDQKPRSYLIRESSSSFYRSISLPGQADPALIPADFKEGILRGVVPLRRRMIPAQSIAIGSGRSFT</sequence>
<dbReference type="CDD" id="cd06464">
    <property type="entry name" value="ACD_sHsps-like"/>
    <property type="match status" value="1"/>
</dbReference>
<evidence type="ECO:0000313" key="5">
    <source>
        <dbReference type="Proteomes" id="UP000643525"/>
    </source>
</evidence>
<evidence type="ECO:0000256" key="2">
    <source>
        <dbReference type="RuleBase" id="RU003616"/>
    </source>
</evidence>
<dbReference type="Proteomes" id="UP000643525">
    <property type="component" value="Unassembled WGS sequence"/>
</dbReference>
<name>A0ABR9JGS0_9MICC</name>
<comment type="caution">
    <text evidence="4">The sequence shown here is derived from an EMBL/GenBank/DDBJ whole genome shotgun (WGS) entry which is preliminary data.</text>
</comment>
<dbReference type="Gene3D" id="2.60.40.790">
    <property type="match status" value="1"/>
</dbReference>
<proteinExistence type="inferred from homology"/>
<gene>
    <name evidence="4" type="ORF">H4W27_002103</name>
</gene>
<protein>
    <submittedName>
        <fullName evidence="4">HSP20 family protein</fullName>
    </submittedName>
</protein>
<dbReference type="EMBL" id="JADBED010000001">
    <property type="protein sequence ID" value="MBE1524985.1"/>
    <property type="molecule type" value="Genomic_DNA"/>
</dbReference>
<reference evidence="4 5" key="1">
    <citation type="submission" date="2020-10" db="EMBL/GenBank/DDBJ databases">
        <title>Sequencing the genomes of 1000 actinobacteria strains.</title>
        <authorList>
            <person name="Klenk H.-P."/>
        </authorList>
    </citation>
    <scope>NUCLEOTIDE SEQUENCE [LARGE SCALE GENOMIC DNA]</scope>
    <source>
        <strain evidence="4 5">DSM 15666</strain>
    </source>
</reference>
<dbReference type="InterPro" id="IPR002068">
    <property type="entry name" value="A-crystallin/Hsp20_dom"/>
</dbReference>
<evidence type="ECO:0000313" key="4">
    <source>
        <dbReference type="EMBL" id="MBE1524985.1"/>
    </source>
</evidence>
<dbReference type="RefSeq" id="WP_192595918.1">
    <property type="nucleotide sequence ID" value="NZ_BAAALJ010000004.1"/>
</dbReference>
<dbReference type="InterPro" id="IPR008978">
    <property type="entry name" value="HSP20-like_chaperone"/>
</dbReference>
<evidence type="ECO:0000256" key="1">
    <source>
        <dbReference type="PROSITE-ProRule" id="PRU00285"/>
    </source>
</evidence>
<dbReference type="SUPFAM" id="SSF49764">
    <property type="entry name" value="HSP20-like chaperones"/>
    <property type="match status" value="1"/>
</dbReference>